<proteinExistence type="predicted"/>
<accession>A0A1C4A800</accession>
<dbReference type="OrthoDB" id="162563at2"/>
<dbReference type="InterPro" id="IPR016888">
    <property type="entry name" value="UCP028498"/>
</dbReference>
<dbReference type="STRING" id="1505725.GA0061074_10467"/>
<name>A0A1C4A800_9LACO</name>
<evidence type="ECO:0008006" key="3">
    <source>
        <dbReference type="Google" id="ProtNLM"/>
    </source>
</evidence>
<gene>
    <name evidence="1" type="ORF">GA0061074_10467</name>
</gene>
<evidence type="ECO:0000313" key="1">
    <source>
        <dbReference type="EMBL" id="SCB90778.1"/>
    </source>
</evidence>
<organism evidence="1 2">
    <name type="scientific">Weissella bombi</name>
    <dbReference type="NCBI Taxonomy" id="1505725"/>
    <lineage>
        <taxon>Bacteria</taxon>
        <taxon>Bacillati</taxon>
        <taxon>Bacillota</taxon>
        <taxon>Bacilli</taxon>
        <taxon>Lactobacillales</taxon>
        <taxon>Lactobacillaceae</taxon>
        <taxon>Weissella</taxon>
    </lineage>
</organism>
<dbReference type="Proteomes" id="UP000199268">
    <property type="component" value="Unassembled WGS sequence"/>
</dbReference>
<evidence type="ECO:0000313" key="2">
    <source>
        <dbReference type="Proteomes" id="UP000199268"/>
    </source>
</evidence>
<reference evidence="2" key="1">
    <citation type="submission" date="2016-08" db="EMBL/GenBank/DDBJ databases">
        <authorList>
            <person name="Varghese N."/>
            <person name="Submissions Spin"/>
        </authorList>
    </citation>
    <scope>NUCLEOTIDE SEQUENCE [LARGE SCALE GENOMIC DNA]</scope>
    <source>
        <strain evidence="2">R-53094</strain>
    </source>
</reference>
<keyword evidence="2" id="KW-1185">Reference proteome</keyword>
<sequence length="122" mass="13867">MTWNNEQLTYFNDHDDFHIAPFRANGVAGTPTWIWSVVVDGRLFVRAYNGANSSWYQSAMAQHEGNIVVNDKRLDVIFKSESDASILDKIDEAYHVKYDPSPYVAPMLSEKTRSATVEVLPK</sequence>
<dbReference type="AlphaFoldDB" id="A0A1C4A800"/>
<dbReference type="Pfam" id="PF10012">
    <property type="entry name" value="DUF2255"/>
    <property type="match status" value="1"/>
</dbReference>
<dbReference type="EMBL" id="FMAO01000004">
    <property type="protein sequence ID" value="SCB90778.1"/>
    <property type="molecule type" value="Genomic_DNA"/>
</dbReference>
<protein>
    <recommendedName>
        <fullName evidence="3">DUF2255 family protein</fullName>
    </recommendedName>
</protein>
<dbReference type="RefSeq" id="WP_092462151.1">
    <property type="nucleotide sequence ID" value="NZ_BJEE01000001.1"/>
</dbReference>